<feature type="region of interest" description="Disordered" evidence="1">
    <location>
        <begin position="150"/>
        <end position="181"/>
    </location>
</feature>
<organism evidence="3 4">
    <name type="scientific">Gordonia namibiensis NBRC 108229</name>
    <dbReference type="NCBI Taxonomy" id="1208314"/>
    <lineage>
        <taxon>Bacteria</taxon>
        <taxon>Bacillati</taxon>
        <taxon>Actinomycetota</taxon>
        <taxon>Actinomycetes</taxon>
        <taxon>Mycobacteriales</taxon>
        <taxon>Gordoniaceae</taxon>
        <taxon>Gordonia</taxon>
    </lineage>
</organism>
<dbReference type="InterPro" id="IPR023393">
    <property type="entry name" value="START-like_dom_sf"/>
</dbReference>
<keyword evidence="4" id="KW-1185">Reference proteome</keyword>
<dbReference type="Proteomes" id="UP000035058">
    <property type="component" value="Unassembled WGS sequence"/>
</dbReference>
<dbReference type="AlphaFoldDB" id="K6XJ57"/>
<evidence type="ECO:0000313" key="4">
    <source>
        <dbReference type="Proteomes" id="UP000035058"/>
    </source>
</evidence>
<dbReference type="PANTHER" id="PTHR38588">
    <property type="entry name" value="BLL0334 PROTEIN"/>
    <property type="match status" value="1"/>
</dbReference>
<dbReference type="Gene3D" id="3.30.530.20">
    <property type="match status" value="1"/>
</dbReference>
<comment type="caution">
    <text evidence="3">The sequence shown here is derived from an EMBL/GenBank/DDBJ whole genome shotgun (WGS) entry which is preliminary data.</text>
</comment>
<evidence type="ECO:0000256" key="1">
    <source>
        <dbReference type="SAM" id="MobiDB-lite"/>
    </source>
</evidence>
<keyword evidence="2" id="KW-0812">Transmembrane</keyword>
<evidence type="ECO:0000313" key="3">
    <source>
        <dbReference type="EMBL" id="GAB98849.1"/>
    </source>
</evidence>
<keyword evidence="2" id="KW-1133">Transmembrane helix</keyword>
<feature type="transmembrane region" description="Helical" evidence="2">
    <location>
        <begin position="201"/>
        <end position="219"/>
    </location>
</feature>
<protein>
    <recommendedName>
        <fullName evidence="5">Carbon monoxide dehydrogenase subunit G</fullName>
    </recommendedName>
</protein>
<dbReference type="InterPro" id="IPR010419">
    <property type="entry name" value="CO_DH_gsu"/>
</dbReference>
<dbReference type="PANTHER" id="PTHR38588:SF1">
    <property type="entry name" value="BLL0334 PROTEIN"/>
    <property type="match status" value="1"/>
</dbReference>
<gene>
    <name evidence="3" type="ORF">GONAM_03_00280</name>
</gene>
<evidence type="ECO:0008006" key="5">
    <source>
        <dbReference type="Google" id="ProtNLM"/>
    </source>
</evidence>
<dbReference type="Pfam" id="PF06240">
    <property type="entry name" value="COXG"/>
    <property type="match status" value="1"/>
</dbReference>
<sequence>MILENTFSVPAGIDEAWKFLNDPERVAPCMPGATLDSFEGDDIAGRVKVKVGAIQMSYKMKGRFVERDDEKHRLVIEGAGKENRGAGTVNATVTLTLTENGANTDALVETDLAITGRPAQFGRGALEDIGGKIVGQFAKNLATQFDEPAPAVEETAAPAAASSTDTAAPAAAASAPKTAAKPAEAEPLDLVSVLGPDRDKVIKVAAAVLVTLGLGFLLGRLTKRG</sequence>
<dbReference type="CDD" id="cd07823">
    <property type="entry name" value="SRPBCC_5"/>
    <property type="match status" value="1"/>
</dbReference>
<reference evidence="3 4" key="1">
    <citation type="submission" date="2012-08" db="EMBL/GenBank/DDBJ databases">
        <title>Whole genome shotgun sequence of Gordonia namibiensis NBRC 108229.</title>
        <authorList>
            <person name="Isaki-Nakamura S."/>
            <person name="Hosoyama A."/>
            <person name="Tsuchikane K."/>
            <person name="Katsumata H."/>
            <person name="Baba S."/>
            <person name="Yamazaki S."/>
            <person name="Fujita N."/>
        </authorList>
    </citation>
    <scope>NUCLEOTIDE SEQUENCE [LARGE SCALE GENOMIC DNA]</scope>
    <source>
        <strain evidence="3 4">NBRC 108229</strain>
    </source>
</reference>
<dbReference type="RefSeq" id="WP_006865127.1">
    <property type="nucleotide sequence ID" value="NZ_BAHE01000003.1"/>
</dbReference>
<dbReference type="EMBL" id="BAHE01000003">
    <property type="protein sequence ID" value="GAB98849.1"/>
    <property type="molecule type" value="Genomic_DNA"/>
</dbReference>
<proteinExistence type="predicted"/>
<dbReference type="SUPFAM" id="SSF55961">
    <property type="entry name" value="Bet v1-like"/>
    <property type="match status" value="1"/>
</dbReference>
<keyword evidence="2" id="KW-0472">Membrane</keyword>
<name>K6XJ57_9ACTN</name>
<evidence type="ECO:0000256" key="2">
    <source>
        <dbReference type="SAM" id="Phobius"/>
    </source>
</evidence>
<accession>K6XJ57</accession>